<name>A0A2R4NYC9_9BACT</name>
<evidence type="ECO:0000259" key="2">
    <source>
        <dbReference type="Pfam" id="PF26367"/>
    </source>
</evidence>
<evidence type="ECO:0000256" key="1">
    <source>
        <dbReference type="SAM" id="SignalP"/>
    </source>
</evidence>
<sequence length="226" mass="25425">MRNLVVLLLVALFFAGCSQKAPSKKDEISIMVSYFELNGKKQQLLIKSMPNLSDKNASVPFFGMINFLDQNKTTSAYSLVKGVINIIEADSASINLNKASDVLALKKASEIRFYEIRPDVVESVKFRSPNGVCAEFLAQKPVFVNASTNYYLRDDSFFASLIDAKFVYKKGAKILKKEFAYSIAEPKILEEAKDFTQKSNQLFLNDMQKLGRLLDILCTFQQALTQ</sequence>
<dbReference type="Pfam" id="PF26367">
    <property type="entry name" value="DUF8095"/>
    <property type="match status" value="1"/>
</dbReference>
<reference evidence="3 4" key="1">
    <citation type="journal article" date="2018" name="Emerg. Microbes Infect.">
        <title>Genomic analysis of oral Campylobacter concisus strains identified a potential bacterial molecular marker associated with active Crohn's disease.</title>
        <authorList>
            <person name="Liu F."/>
            <person name="Ma R."/>
            <person name="Tay C.Y.A."/>
            <person name="Octavia S."/>
            <person name="Lan R."/>
            <person name="Chung H.K.L."/>
            <person name="Riordan S.M."/>
            <person name="Grimm M.C."/>
            <person name="Leong R.W."/>
            <person name="Tanaka M.M."/>
            <person name="Connor S."/>
            <person name="Zhang L."/>
        </authorList>
    </citation>
    <scope>NUCLEOTIDE SEQUENCE [LARGE SCALE GENOMIC DNA]</scope>
    <source>
        <strain evidence="3 4">P2CDO4</strain>
    </source>
</reference>
<accession>A0A2R4NYC9</accession>
<feature type="domain" description="DUF8095" evidence="2">
    <location>
        <begin position="84"/>
        <end position="215"/>
    </location>
</feature>
<evidence type="ECO:0000313" key="3">
    <source>
        <dbReference type="EMBL" id="AVX43201.1"/>
    </source>
</evidence>
<keyword evidence="1" id="KW-0732">Signal</keyword>
<dbReference type="PROSITE" id="PS51257">
    <property type="entry name" value="PROKAR_LIPOPROTEIN"/>
    <property type="match status" value="1"/>
</dbReference>
<dbReference type="InterPro" id="IPR058408">
    <property type="entry name" value="DUF8095"/>
</dbReference>
<dbReference type="EMBL" id="CP021642">
    <property type="protein sequence ID" value="AVX43201.1"/>
    <property type="molecule type" value="Genomic_DNA"/>
</dbReference>
<dbReference type="Proteomes" id="UP000241854">
    <property type="component" value="Chromosome"/>
</dbReference>
<organism evidence="3 4">
    <name type="scientific">Campylobacter concisus</name>
    <dbReference type="NCBI Taxonomy" id="199"/>
    <lineage>
        <taxon>Bacteria</taxon>
        <taxon>Pseudomonadati</taxon>
        <taxon>Campylobacterota</taxon>
        <taxon>Epsilonproteobacteria</taxon>
        <taxon>Campylobacterales</taxon>
        <taxon>Campylobacteraceae</taxon>
        <taxon>Campylobacter</taxon>
    </lineage>
</organism>
<feature type="signal peptide" evidence="1">
    <location>
        <begin position="1"/>
        <end position="20"/>
    </location>
</feature>
<gene>
    <name evidence="3" type="ORF">CCS77_0140</name>
</gene>
<dbReference type="RefSeq" id="WP_107916273.1">
    <property type="nucleotide sequence ID" value="NZ_CP021642.1"/>
</dbReference>
<feature type="chain" id="PRO_5015337889" description="DUF8095 domain-containing protein" evidence="1">
    <location>
        <begin position="21"/>
        <end position="226"/>
    </location>
</feature>
<proteinExistence type="predicted"/>
<evidence type="ECO:0000313" key="4">
    <source>
        <dbReference type="Proteomes" id="UP000241854"/>
    </source>
</evidence>
<protein>
    <recommendedName>
        <fullName evidence="2">DUF8095 domain-containing protein</fullName>
    </recommendedName>
</protein>
<dbReference type="AlphaFoldDB" id="A0A2R4NYC9"/>